<dbReference type="Proteomes" id="UP000721954">
    <property type="component" value="Unassembled WGS sequence"/>
</dbReference>
<evidence type="ECO:0000256" key="3">
    <source>
        <dbReference type="ARBA" id="ARBA00022801"/>
    </source>
</evidence>
<comment type="similarity">
    <text evidence="1">Belongs to the peptidase C40 family.</text>
</comment>
<accession>A0ABS3Y6U5</accession>
<protein>
    <submittedName>
        <fullName evidence="8">C40 family peptidase</fullName>
    </submittedName>
</protein>
<feature type="domain" description="NlpC/P60" evidence="7">
    <location>
        <begin position="285"/>
        <end position="401"/>
    </location>
</feature>
<dbReference type="PROSITE" id="PS51935">
    <property type="entry name" value="NLPC_P60"/>
    <property type="match status" value="1"/>
</dbReference>
<dbReference type="Gene3D" id="3.90.1720.10">
    <property type="entry name" value="endopeptidase domain like (from Nostoc punctiforme)"/>
    <property type="match status" value="1"/>
</dbReference>
<keyword evidence="5" id="KW-0175">Coiled coil</keyword>
<dbReference type="SUPFAM" id="SSF54001">
    <property type="entry name" value="Cysteine proteinases"/>
    <property type="match status" value="1"/>
</dbReference>
<keyword evidence="9" id="KW-1185">Reference proteome</keyword>
<keyword evidence="2" id="KW-0645">Protease</keyword>
<dbReference type="InterPro" id="IPR051794">
    <property type="entry name" value="PG_Endopeptidase_C40"/>
</dbReference>
<evidence type="ECO:0000256" key="6">
    <source>
        <dbReference type="SAM" id="MobiDB-lite"/>
    </source>
</evidence>
<name>A0ABS3Y6U5_9ACTN</name>
<organism evidence="8 9">
    <name type="scientific">Streptomyces smyrnaeus</name>
    <dbReference type="NCBI Taxonomy" id="1387713"/>
    <lineage>
        <taxon>Bacteria</taxon>
        <taxon>Bacillati</taxon>
        <taxon>Actinomycetota</taxon>
        <taxon>Actinomycetes</taxon>
        <taxon>Kitasatosporales</taxon>
        <taxon>Streptomycetaceae</taxon>
        <taxon>Streptomyces</taxon>
    </lineage>
</organism>
<dbReference type="Pfam" id="PF00877">
    <property type="entry name" value="NLPC_P60"/>
    <property type="match status" value="1"/>
</dbReference>
<comment type="caution">
    <text evidence="8">The sequence shown here is derived from an EMBL/GenBank/DDBJ whole genome shotgun (WGS) entry which is preliminary data.</text>
</comment>
<evidence type="ECO:0000256" key="5">
    <source>
        <dbReference type="SAM" id="Coils"/>
    </source>
</evidence>
<feature type="region of interest" description="Disordered" evidence="6">
    <location>
        <begin position="53"/>
        <end position="93"/>
    </location>
</feature>
<dbReference type="Gene3D" id="6.10.250.3150">
    <property type="match status" value="1"/>
</dbReference>
<keyword evidence="3" id="KW-0378">Hydrolase</keyword>
<evidence type="ECO:0000313" key="9">
    <source>
        <dbReference type="Proteomes" id="UP000721954"/>
    </source>
</evidence>
<evidence type="ECO:0000256" key="1">
    <source>
        <dbReference type="ARBA" id="ARBA00007074"/>
    </source>
</evidence>
<evidence type="ECO:0000256" key="2">
    <source>
        <dbReference type="ARBA" id="ARBA00022670"/>
    </source>
</evidence>
<feature type="coiled-coil region" evidence="5">
    <location>
        <begin position="94"/>
        <end position="156"/>
    </location>
</feature>
<gene>
    <name evidence="8" type="ORF">JW613_34555</name>
</gene>
<dbReference type="InterPro" id="IPR000064">
    <property type="entry name" value="NLP_P60_dom"/>
</dbReference>
<keyword evidence="4" id="KW-0788">Thiol protease</keyword>
<sequence>MALSAASAKVDHIQGVARVRRPQSSSTLPSGRYGALVLVCTMALLAGAAPGTAYAAPGRPDPGDTKTGAGAGADEQGDAKTGADEQSGAGGPGLEQIRKQIERLHDKAGSATDAYNAAEDAVKKQQKHIVKIAKRIEATQDKLDELNKTAGAMARAQYRSGGMPDEAKLLLSDDPEKFLHSVSLARKGQHATRGFIGSLSKTRGRLQGYAKDATAEWKKLEKTRKKKAAAKKKITAQLKQAKKIETGLKEEERERLRELEDEAAKARQAKWLESGVLKGLKGKASPAGRRAIEWATEQLGKDYVWGAEGPDTFDCSGLTMRAWEAAGVRIPRTSQEQWKQLPHVPVGKMRPGDLIIYKKDASHVGIYVGDGALLHAPRTGRQITVEGAGTMPILGVVRPDK</sequence>
<evidence type="ECO:0000313" key="8">
    <source>
        <dbReference type="EMBL" id="MBO8203366.1"/>
    </source>
</evidence>
<dbReference type="PANTHER" id="PTHR47359">
    <property type="entry name" value="PEPTIDOGLYCAN DL-ENDOPEPTIDASE CWLO"/>
    <property type="match status" value="1"/>
</dbReference>
<evidence type="ECO:0000256" key="4">
    <source>
        <dbReference type="ARBA" id="ARBA00022807"/>
    </source>
</evidence>
<dbReference type="PANTHER" id="PTHR47359:SF3">
    <property type="entry name" value="NLP_P60 DOMAIN-CONTAINING PROTEIN-RELATED"/>
    <property type="match status" value="1"/>
</dbReference>
<evidence type="ECO:0000259" key="7">
    <source>
        <dbReference type="PROSITE" id="PS51935"/>
    </source>
</evidence>
<dbReference type="InterPro" id="IPR038765">
    <property type="entry name" value="Papain-like_cys_pep_sf"/>
</dbReference>
<dbReference type="EMBL" id="JAFFZM010000040">
    <property type="protein sequence ID" value="MBO8203366.1"/>
    <property type="molecule type" value="Genomic_DNA"/>
</dbReference>
<proteinExistence type="inferred from homology"/>
<reference evidence="8 9" key="1">
    <citation type="submission" date="2021-02" db="EMBL/GenBank/DDBJ databases">
        <title>Streptomyces spirodelae sp. nov., isolated from duckweed.</title>
        <authorList>
            <person name="Saimee Y."/>
            <person name="Duangmal K."/>
        </authorList>
    </citation>
    <scope>NUCLEOTIDE SEQUENCE [LARGE SCALE GENOMIC DNA]</scope>
    <source>
        <strain evidence="8 9">DSM 42105</strain>
    </source>
</reference>
<feature type="coiled-coil region" evidence="5">
    <location>
        <begin position="220"/>
        <end position="269"/>
    </location>
</feature>